<organism evidence="1 2">
    <name type="scientific">Nocardia nova SH22a</name>
    <dbReference type="NCBI Taxonomy" id="1415166"/>
    <lineage>
        <taxon>Bacteria</taxon>
        <taxon>Bacillati</taxon>
        <taxon>Actinomycetota</taxon>
        <taxon>Actinomycetes</taxon>
        <taxon>Mycobacteriales</taxon>
        <taxon>Nocardiaceae</taxon>
        <taxon>Nocardia</taxon>
    </lineage>
</organism>
<dbReference type="HOGENOM" id="CLU_1957967_0_0_11"/>
<dbReference type="STRING" id="1415166.NONO_c34540"/>
<evidence type="ECO:0000313" key="1">
    <source>
        <dbReference type="EMBL" id="AHH18241.1"/>
    </source>
</evidence>
<evidence type="ECO:0000313" key="2">
    <source>
        <dbReference type="Proteomes" id="UP000019150"/>
    </source>
</evidence>
<dbReference type="eggNOG" id="COG1309">
    <property type="taxonomic scope" value="Bacteria"/>
</dbReference>
<dbReference type="Proteomes" id="UP000019150">
    <property type="component" value="Chromosome"/>
</dbReference>
<gene>
    <name evidence="1" type="ORF">NONO_c34540</name>
</gene>
<dbReference type="KEGG" id="nno:NONO_c34540"/>
<proteinExistence type="predicted"/>
<dbReference type="PATRIC" id="fig|1415166.3.peg.3543"/>
<accession>W5TLX2</accession>
<sequence>MQRFQEGVLETMRLDPPHRAVSHTARYVVEWARRNPRDAAIMLAGAAEFAQSEWTEAARDSLQRSNAAVTAAVTDLVRRLGGRHARDTDRVTIAMVDLPMATVRRYFRTGRAIPPYAAGLVERAAAAMLS</sequence>
<dbReference type="EMBL" id="CP006850">
    <property type="protein sequence ID" value="AHH18241.1"/>
    <property type="molecule type" value="Genomic_DNA"/>
</dbReference>
<dbReference type="AlphaFoldDB" id="W5TLX2"/>
<name>W5TLX2_9NOCA</name>
<protein>
    <submittedName>
        <fullName evidence="1">Putative transcriptional regulator, TetR family</fullName>
    </submittedName>
</protein>
<keyword evidence="2" id="KW-1185">Reference proteome</keyword>
<reference evidence="1 2" key="1">
    <citation type="journal article" date="2014" name="Appl. Environ. Microbiol.">
        <title>Insights into the Microbial Degradation of Rubber and Gutta-Percha by Analysis of the Complete Genome of Nocardia nova SH22a.</title>
        <authorList>
            <person name="Luo Q."/>
            <person name="Hiessl S."/>
            <person name="Poehlein A."/>
            <person name="Daniel R."/>
            <person name="Steinbuchel A."/>
        </authorList>
    </citation>
    <scope>NUCLEOTIDE SEQUENCE [LARGE SCALE GENOMIC DNA]</scope>
    <source>
        <strain evidence="1">SH22a</strain>
    </source>
</reference>